<evidence type="ECO:0000313" key="4">
    <source>
        <dbReference type="EMBL" id="KPH64638.1"/>
    </source>
</evidence>
<evidence type="ECO:0000256" key="3">
    <source>
        <dbReference type="SAM" id="Phobius"/>
    </source>
</evidence>
<dbReference type="PANTHER" id="PTHR13806:SF31">
    <property type="entry name" value="FLOTILLIN-LIKE PROTEIN 1-RELATED"/>
    <property type="match status" value="1"/>
</dbReference>
<dbReference type="RefSeq" id="WP_054453234.1">
    <property type="nucleotide sequence ID" value="NZ_LHPH01000004.1"/>
</dbReference>
<reference evidence="4 5" key="1">
    <citation type="submission" date="2015-08" db="EMBL/GenBank/DDBJ databases">
        <title>Draft Genome Sequence of Pseudoalteromonas porphyrae UCD-SED14.</title>
        <authorList>
            <person name="Coil D.A."/>
            <person name="Jospin G."/>
            <person name="Lee R.D."/>
            <person name="Eisen J.A."/>
        </authorList>
    </citation>
    <scope>NUCLEOTIDE SEQUENCE [LARGE SCALE GENOMIC DNA]</scope>
    <source>
        <strain evidence="4 5">UCD-SED14</strain>
    </source>
</reference>
<dbReference type="InterPro" id="IPR036013">
    <property type="entry name" value="Band_7/SPFH_dom_sf"/>
</dbReference>
<keyword evidence="3" id="KW-0472">Membrane</keyword>
<proteinExistence type="predicted"/>
<evidence type="ECO:0000313" key="5">
    <source>
        <dbReference type="Proteomes" id="UP000037848"/>
    </source>
</evidence>
<dbReference type="GO" id="GO:0005886">
    <property type="term" value="C:plasma membrane"/>
    <property type="evidence" value="ECO:0007669"/>
    <property type="project" value="TreeGrafter"/>
</dbReference>
<evidence type="ECO:0000256" key="2">
    <source>
        <dbReference type="SAM" id="Coils"/>
    </source>
</evidence>
<name>A0A0N0M0Z3_9GAMM</name>
<dbReference type="EMBL" id="LHPH01000004">
    <property type="protein sequence ID" value="KPH64638.1"/>
    <property type="molecule type" value="Genomic_DNA"/>
</dbReference>
<dbReference type="STRING" id="187330.AMS58_19865"/>
<feature type="coiled-coil region" evidence="2">
    <location>
        <begin position="226"/>
        <end position="291"/>
    </location>
</feature>
<protein>
    <submittedName>
        <fullName evidence="4">Uncharacterized protein</fullName>
    </submittedName>
</protein>
<dbReference type="PANTHER" id="PTHR13806">
    <property type="entry name" value="FLOTILLIN-RELATED"/>
    <property type="match status" value="1"/>
</dbReference>
<keyword evidence="3" id="KW-1133">Transmembrane helix</keyword>
<sequence length="700" mass="78565">MEFLDNLIPILTFVGIAIAVIFAILLIIGKFYRKVEQGQALIINKMKNEPDVTTTGGIVYPVIHKMEVMDISTKRMVLERKDKGGLICKDNIRADIAITFYIRVNENKEDILRVAKHVGCARASEHDTLQELFEAKFSEALKTVGKRMDFVELFTHRNEFRDNIKEVIGQDLSGYTLEDVAIDYLEQTSIDKLDPQNILDAEGIRRITEMTAVQNVSTNQLKCDERAKIEIQNQEATEKSLEIERQKQDAMSRQVREIETVKAREFAEAEKVRQEERLKSEQARIQSEEAIGISEQNKQRELDIAEQNRLRVLGIEEEKVARSREIEVIERERETEILRINKEKALEVERKEIADVVRDRVIVEKSVAEEEERIKDVKVLAGAEREKDAMIIRAKAQAEELLVKDIEAAKAQEQAAEYKARELETMANAELRIANQQAESKKILAQAHQVETAAQGLAEADVIKAKAEANAIQGETDAKIMRQKLEAEAQGNREIGLSQAQVQTAMADANEKQGEVEAINLERKMRAEAKGLEEKLQALNSMDQDARDYESFTLQLNQQKELVLAKISASKDIAEHQAHIMAKALGDADINIMGGDGQFFNQFMSAISLGKSIDGLVDESKTVQTVFKDHLNGDRNLIEDLKGVLAGANGSAETLKNFNMSKLLKQLSNTTAAEKSQLLSMLGGNLGGGLEDKIKLDTKD</sequence>
<dbReference type="SUPFAM" id="SSF117892">
    <property type="entry name" value="Band 7/SPFH domain"/>
    <property type="match status" value="1"/>
</dbReference>
<dbReference type="InterPro" id="IPR027705">
    <property type="entry name" value="Flotillin_fam"/>
</dbReference>
<dbReference type="Proteomes" id="UP000037848">
    <property type="component" value="Unassembled WGS sequence"/>
</dbReference>
<organism evidence="4 5">
    <name type="scientific">Pseudoalteromonas porphyrae</name>
    <dbReference type="NCBI Taxonomy" id="187330"/>
    <lineage>
        <taxon>Bacteria</taxon>
        <taxon>Pseudomonadati</taxon>
        <taxon>Pseudomonadota</taxon>
        <taxon>Gammaproteobacteria</taxon>
        <taxon>Alteromonadales</taxon>
        <taxon>Pseudoalteromonadaceae</taxon>
        <taxon>Pseudoalteromonas</taxon>
    </lineage>
</organism>
<dbReference type="OrthoDB" id="9815577at2"/>
<evidence type="ECO:0000256" key="1">
    <source>
        <dbReference type="ARBA" id="ARBA00004308"/>
    </source>
</evidence>
<dbReference type="GO" id="GO:0012505">
    <property type="term" value="C:endomembrane system"/>
    <property type="evidence" value="ECO:0007669"/>
    <property type="project" value="UniProtKB-SubCell"/>
</dbReference>
<comment type="subcellular location">
    <subcellularLocation>
        <location evidence="1">Endomembrane system</location>
    </subcellularLocation>
</comment>
<dbReference type="AlphaFoldDB" id="A0A0N0M0Z3"/>
<dbReference type="Gene3D" id="3.30.479.30">
    <property type="entry name" value="Band 7 domain"/>
    <property type="match status" value="1"/>
</dbReference>
<dbReference type="PATRIC" id="fig|187330.3.peg.2765"/>
<feature type="coiled-coil region" evidence="2">
    <location>
        <begin position="406"/>
        <end position="446"/>
    </location>
</feature>
<keyword evidence="5" id="KW-1185">Reference proteome</keyword>
<gene>
    <name evidence="4" type="ORF">ADS77_05020</name>
</gene>
<keyword evidence="2" id="KW-0175">Coiled coil</keyword>
<accession>A0A0N0M0Z3</accession>
<feature type="transmembrane region" description="Helical" evidence="3">
    <location>
        <begin position="6"/>
        <end position="28"/>
    </location>
</feature>
<keyword evidence="3" id="KW-0812">Transmembrane</keyword>
<comment type="caution">
    <text evidence="4">The sequence shown here is derived from an EMBL/GenBank/DDBJ whole genome shotgun (WGS) entry which is preliminary data.</text>
</comment>